<dbReference type="WBParaSite" id="ALUE_0001897501-mRNA-1">
    <property type="protein sequence ID" value="ALUE_0001897501-mRNA-1"/>
    <property type="gene ID" value="ALUE_0001897501"/>
</dbReference>
<reference evidence="2" key="1">
    <citation type="submission" date="2017-02" db="UniProtKB">
        <authorList>
            <consortium name="WormBaseParasite"/>
        </authorList>
    </citation>
    <scope>IDENTIFICATION</scope>
</reference>
<dbReference type="Proteomes" id="UP000036681">
    <property type="component" value="Unplaced"/>
</dbReference>
<organism evidence="1 2">
    <name type="scientific">Ascaris lumbricoides</name>
    <name type="common">Giant roundworm</name>
    <dbReference type="NCBI Taxonomy" id="6252"/>
    <lineage>
        <taxon>Eukaryota</taxon>
        <taxon>Metazoa</taxon>
        <taxon>Ecdysozoa</taxon>
        <taxon>Nematoda</taxon>
        <taxon>Chromadorea</taxon>
        <taxon>Rhabditida</taxon>
        <taxon>Spirurina</taxon>
        <taxon>Ascaridomorpha</taxon>
        <taxon>Ascaridoidea</taxon>
        <taxon>Ascarididae</taxon>
        <taxon>Ascaris</taxon>
    </lineage>
</organism>
<evidence type="ECO:0000313" key="2">
    <source>
        <dbReference type="WBParaSite" id="ALUE_0001897501-mRNA-1"/>
    </source>
</evidence>
<sequence length="92" mass="10947">MQRSKCRKDAYSLNCGGKIILVLFLSQIGRNLKKGSQFRRERILNYFLGLTLFYSSRELKMILDELRNVYLQEMSSLYCRLYGIYMQTCLIE</sequence>
<keyword evidence="1" id="KW-1185">Reference proteome</keyword>
<proteinExistence type="predicted"/>
<dbReference type="AlphaFoldDB" id="A0A0M3IJV4"/>
<accession>A0A0M3IJV4</accession>
<protein>
    <submittedName>
        <fullName evidence="2">Transposase</fullName>
    </submittedName>
</protein>
<evidence type="ECO:0000313" key="1">
    <source>
        <dbReference type="Proteomes" id="UP000036681"/>
    </source>
</evidence>
<name>A0A0M3IJV4_ASCLU</name>